<feature type="domain" description="PDZ" evidence="6">
    <location>
        <begin position="253"/>
        <end position="335"/>
    </location>
</feature>
<dbReference type="PANTHER" id="PTHR13325:SF3">
    <property type="entry name" value="MEMBRANE-BOUND TRANSCRIPTION FACTOR SITE-2 PROTEASE"/>
    <property type="match status" value="1"/>
</dbReference>
<keyword evidence="7" id="KW-0378">Hydrolase</keyword>
<keyword evidence="2 5" id="KW-0812">Transmembrane</keyword>
<name>A0ABD6D5I7_9EURY</name>
<keyword evidence="8" id="KW-1185">Reference proteome</keyword>
<evidence type="ECO:0000256" key="3">
    <source>
        <dbReference type="ARBA" id="ARBA00022989"/>
    </source>
</evidence>
<dbReference type="InterPro" id="IPR036034">
    <property type="entry name" value="PDZ_sf"/>
</dbReference>
<dbReference type="EMBL" id="JBHUDM010000001">
    <property type="protein sequence ID" value="MFD1641231.1"/>
    <property type="molecule type" value="Genomic_DNA"/>
</dbReference>
<dbReference type="InterPro" id="IPR001193">
    <property type="entry name" value="MBTPS2"/>
</dbReference>
<dbReference type="Gene3D" id="2.30.42.10">
    <property type="match status" value="3"/>
</dbReference>
<dbReference type="GO" id="GO:0008233">
    <property type="term" value="F:peptidase activity"/>
    <property type="evidence" value="ECO:0007669"/>
    <property type="project" value="UniProtKB-KW"/>
</dbReference>
<dbReference type="InterPro" id="IPR008915">
    <property type="entry name" value="Peptidase_M50"/>
</dbReference>
<gene>
    <name evidence="7" type="ORF">ACFSBW_04995</name>
</gene>
<keyword evidence="7" id="KW-0645">Protease</keyword>
<dbReference type="Pfam" id="PF17820">
    <property type="entry name" value="PDZ_6"/>
    <property type="match status" value="1"/>
</dbReference>
<comment type="subcellular location">
    <subcellularLocation>
        <location evidence="1">Endomembrane system</location>
        <topology evidence="1">Multi-pass membrane protein</topology>
    </subcellularLocation>
</comment>
<dbReference type="Pfam" id="PF02163">
    <property type="entry name" value="Peptidase_M50"/>
    <property type="match status" value="1"/>
</dbReference>
<comment type="caution">
    <text evidence="7">The sequence shown here is derived from an EMBL/GenBank/DDBJ whole genome shotgun (WGS) entry which is preliminary data.</text>
</comment>
<feature type="transmembrane region" description="Helical" evidence="5">
    <location>
        <begin position="580"/>
        <end position="602"/>
    </location>
</feature>
<accession>A0ABD6D5I7</accession>
<feature type="transmembrane region" description="Helical" evidence="5">
    <location>
        <begin position="475"/>
        <end position="495"/>
    </location>
</feature>
<feature type="transmembrane region" description="Helical" evidence="5">
    <location>
        <begin position="516"/>
        <end position="537"/>
    </location>
</feature>
<dbReference type="SMART" id="SM00228">
    <property type="entry name" value="PDZ"/>
    <property type="match status" value="2"/>
</dbReference>
<evidence type="ECO:0000313" key="7">
    <source>
        <dbReference type="EMBL" id="MFD1641231.1"/>
    </source>
</evidence>
<dbReference type="SUPFAM" id="SSF50156">
    <property type="entry name" value="PDZ domain-like"/>
    <property type="match status" value="3"/>
</dbReference>
<feature type="domain" description="PDZ" evidence="6">
    <location>
        <begin position="204"/>
        <end position="248"/>
    </location>
</feature>
<evidence type="ECO:0000256" key="4">
    <source>
        <dbReference type="ARBA" id="ARBA00023136"/>
    </source>
</evidence>
<dbReference type="PANTHER" id="PTHR13325">
    <property type="entry name" value="PROTEASE M50 MEMBRANE-BOUND TRANSCRIPTION FACTOR SITE 2 PROTEASE"/>
    <property type="match status" value="1"/>
</dbReference>
<dbReference type="PROSITE" id="PS50106">
    <property type="entry name" value="PDZ"/>
    <property type="match status" value="2"/>
</dbReference>
<sequence length="608" mass="63022">MSTLLWILTGILAYSAVAVALDRRGILPDSFKVSGPLLTIHTGRGRALLTRLAKPKRVWRALANVGVGIALVTMVGTFFMLIVQSVSILQSPPTETVLQNPRNALVIPGVNEFLPLSVAPEIIIGLLVGLVVHEGGHGLLCRVEDIDIDSMGVVLFALLPIGAFVEPSEESAKEADRGARTRMFAAGVLNNLLITALVFALLFGPVGGAIATSPGAAVGGVYPGSAADFADIGNGDRIVAVDGTPVESGAELSAALEAPDDETVAIELADGRTVMVERSMLVTSVSGDSPFAGEGGIAANDTITAVNGTPVSTEAEIETAAANGSNVTLTYSNGTSGDERTITGPLGVLTSVSEAGPLSSEIPAGQPVVITEIGGERVFDIDDVTAALDDRQPGETVSVVAYVDGERAEYDVELDGEPEPWYQPVVDLFGNDSDEDEQVFIGIVGSAPLSGVSADGVGAMLYPADNYLSILTGDVGGGVAISLLFLLILPFAAVIDPAFGFNFAGFVEANAGFYDVVGPLSVLGEGGVFLLANVLFWTGWVNFNLALFNCIPAFPLDGGRILRTSAESIVSRLPVDSKPAFTRAITTSIGLIMLVSLVLMVFGPRLLN</sequence>
<proteinExistence type="predicted"/>
<dbReference type="Proteomes" id="UP001597052">
    <property type="component" value="Unassembled WGS sequence"/>
</dbReference>
<reference evidence="7 8" key="1">
    <citation type="journal article" date="2019" name="Int. J. Syst. Evol. Microbiol.">
        <title>The Global Catalogue of Microorganisms (GCM) 10K type strain sequencing project: providing services to taxonomists for standard genome sequencing and annotation.</title>
        <authorList>
            <consortium name="The Broad Institute Genomics Platform"/>
            <consortium name="The Broad Institute Genome Sequencing Center for Infectious Disease"/>
            <person name="Wu L."/>
            <person name="Ma J."/>
        </authorList>
    </citation>
    <scope>NUCLEOTIDE SEQUENCE [LARGE SCALE GENOMIC DNA]</scope>
    <source>
        <strain evidence="7 8">CGMCC 1.10593</strain>
    </source>
</reference>
<evidence type="ECO:0000256" key="2">
    <source>
        <dbReference type="ARBA" id="ARBA00022692"/>
    </source>
</evidence>
<protein>
    <submittedName>
        <fullName evidence="7">Site-2 protease family protein</fullName>
    </submittedName>
</protein>
<evidence type="ECO:0000313" key="8">
    <source>
        <dbReference type="Proteomes" id="UP001597052"/>
    </source>
</evidence>
<organism evidence="7 8">
    <name type="scientific">Halohasta litorea</name>
    <dbReference type="NCBI Taxonomy" id="869891"/>
    <lineage>
        <taxon>Archaea</taxon>
        <taxon>Methanobacteriati</taxon>
        <taxon>Methanobacteriota</taxon>
        <taxon>Stenosarchaea group</taxon>
        <taxon>Halobacteria</taxon>
        <taxon>Halobacteriales</taxon>
        <taxon>Haloferacaceae</taxon>
        <taxon>Halohasta</taxon>
    </lineage>
</organism>
<evidence type="ECO:0000259" key="6">
    <source>
        <dbReference type="PROSITE" id="PS50106"/>
    </source>
</evidence>
<dbReference type="InterPro" id="IPR001478">
    <property type="entry name" value="PDZ"/>
</dbReference>
<feature type="transmembrane region" description="Helical" evidence="5">
    <location>
        <begin position="61"/>
        <end position="83"/>
    </location>
</feature>
<evidence type="ECO:0000256" key="5">
    <source>
        <dbReference type="SAM" id="Phobius"/>
    </source>
</evidence>
<feature type="transmembrane region" description="Helical" evidence="5">
    <location>
        <begin position="183"/>
        <end position="204"/>
    </location>
</feature>
<dbReference type="GO" id="GO:0012505">
    <property type="term" value="C:endomembrane system"/>
    <property type="evidence" value="ECO:0007669"/>
    <property type="project" value="UniProtKB-SubCell"/>
</dbReference>
<dbReference type="RefSeq" id="WP_256394933.1">
    <property type="nucleotide sequence ID" value="NZ_JANHDJ010000001.1"/>
</dbReference>
<dbReference type="AlphaFoldDB" id="A0ABD6D5I7"/>
<keyword evidence="3 5" id="KW-1133">Transmembrane helix</keyword>
<evidence type="ECO:0000256" key="1">
    <source>
        <dbReference type="ARBA" id="ARBA00004127"/>
    </source>
</evidence>
<dbReference type="InterPro" id="IPR041489">
    <property type="entry name" value="PDZ_6"/>
</dbReference>
<keyword evidence="4 5" id="KW-0472">Membrane</keyword>
<dbReference type="CDD" id="cd06159">
    <property type="entry name" value="S2P-M50_PDZ_Arch"/>
    <property type="match status" value="1"/>
</dbReference>
<dbReference type="GO" id="GO:0006508">
    <property type="term" value="P:proteolysis"/>
    <property type="evidence" value="ECO:0007669"/>
    <property type="project" value="UniProtKB-KW"/>
</dbReference>